<comment type="caution">
    <text evidence="7">The sequence shown here is derived from an EMBL/GenBank/DDBJ whole genome shotgun (WGS) entry which is preliminary data.</text>
</comment>
<dbReference type="SUPFAM" id="SSF143990">
    <property type="entry name" value="YbiA-like"/>
    <property type="match status" value="1"/>
</dbReference>
<dbReference type="InterPro" id="IPR012816">
    <property type="entry name" value="NADAR"/>
</dbReference>
<dbReference type="Gene3D" id="1.10.357.40">
    <property type="entry name" value="YbiA-like"/>
    <property type="match status" value="1"/>
</dbReference>
<dbReference type="GO" id="GO:0008703">
    <property type="term" value="F:5-amino-6-(5-phosphoribosylamino)uracil reductase activity"/>
    <property type="evidence" value="ECO:0007669"/>
    <property type="project" value="UniProtKB-EC"/>
</dbReference>
<evidence type="ECO:0000313" key="8">
    <source>
        <dbReference type="Proteomes" id="UP000825935"/>
    </source>
</evidence>
<proteinExistence type="predicted"/>
<reference evidence="7" key="1">
    <citation type="submission" date="2021-08" db="EMBL/GenBank/DDBJ databases">
        <title>WGS assembly of Ceratopteris richardii.</title>
        <authorList>
            <person name="Marchant D.B."/>
            <person name="Chen G."/>
            <person name="Jenkins J."/>
            <person name="Shu S."/>
            <person name="Leebens-Mack J."/>
            <person name="Grimwood J."/>
            <person name="Schmutz J."/>
            <person name="Soltis P."/>
            <person name="Soltis D."/>
            <person name="Chen Z.-H."/>
        </authorList>
    </citation>
    <scope>NUCLEOTIDE SEQUENCE</scope>
    <source>
        <strain evidence="7">Whitten #5841</strain>
        <tissue evidence="7">Leaf</tissue>
    </source>
</reference>
<dbReference type="InterPro" id="IPR024072">
    <property type="entry name" value="DHFR-like_dom_sf"/>
</dbReference>
<dbReference type="PANTHER" id="PTHR38011">
    <property type="entry name" value="DIHYDROFOLATE REDUCTASE FAMILY PROTEIN (AFU_ORTHOLOGUE AFUA_8G06820)"/>
    <property type="match status" value="1"/>
</dbReference>
<protein>
    <recommendedName>
        <fullName evidence="2">5-amino-6-(5-phosphoribosylamino)uracil reductase</fullName>
        <ecNumber evidence="2">1.1.1.193</ecNumber>
    </recommendedName>
</protein>
<keyword evidence="4" id="KW-0560">Oxidoreductase</keyword>
<dbReference type="InterPro" id="IPR002734">
    <property type="entry name" value="RibDG_C"/>
</dbReference>
<dbReference type="EMBL" id="CM035412">
    <property type="protein sequence ID" value="KAH7432347.1"/>
    <property type="molecule type" value="Genomic_DNA"/>
</dbReference>
<dbReference type="PANTHER" id="PTHR38011:SF7">
    <property type="entry name" value="2,5-DIAMINO-6-RIBOSYLAMINO-4(3H)-PYRIMIDINONE 5'-PHOSPHATE REDUCTASE"/>
    <property type="match status" value="1"/>
</dbReference>
<evidence type="ECO:0000256" key="4">
    <source>
        <dbReference type="ARBA" id="ARBA00023002"/>
    </source>
</evidence>
<dbReference type="Pfam" id="PF08719">
    <property type="entry name" value="NADAR"/>
    <property type="match status" value="1"/>
</dbReference>
<dbReference type="InterPro" id="IPR002125">
    <property type="entry name" value="CMP_dCMP_dom"/>
</dbReference>
<evidence type="ECO:0000256" key="2">
    <source>
        <dbReference type="ARBA" id="ARBA00013173"/>
    </source>
</evidence>
<dbReference type="InterPro" id="IPR011549">
    <property type="entry name" value="RibD_C"/>
</dbReference>
<dbReference type="AlphaFoldDB" id="A0A8T2U923"/>
<sequence>MLLTRAMGGGPSQDLDARFLFQTATLADSSAALTAPHPNSACLIVRDSRVVGDGFLVGQGTTPSEVQACLKAGELARGATAYLNLEPGDCHGDDSGVSSLIQAGVSRVVIGLRHPLEHFRNKAIKDLRIAKTQVDVIGEGQKVGSNLKEALKACRAVNAPLLYRTAFKAPFSTLKYAMTLDGKIATNSGHSSWISSPISRERVFSSRARCDAVVIGGNTVRRDNPKLTTRKDSGHLPARIVLSCGLNLPDDAHLWDVNDAPTMVMTQRGANKRLQERLRQKGVEIVEFDFLSPKAVIDYCYERGFLSIFWECGGTLAALAISSGVIHKVMAFVAPKIIGGAKAPSPVGEMGMIEMTQALDLKDVSFEQIGPDMLVSGYLHPLPELNFASSEWAESTKVSLDLRTIISLNHAWDAYGAFSTFSPHSITAASFSGEVIRWKTVEHYYQAQKFDGVQHPLAMECVAKIKVALSPEEASRLGRTLQHQRTDLVRSDWDSVQKDIMYRALYAKFHEYPHLKSLLLSTSGSVLVDRSSHDVLYDKGTSGSNLLGDSLMQLRAQLLEQCVKDSENTQRTAASDIESLST</sequence>
<dbReference type="NCBIfam" id="TIGR00227">
    <property type="entry name" value="ribD_Cterm"/>
    <property type="match status" value="1"/>
</dbReference>
<dbReference type="NCBIfam" id="TIGR00326">
    <property type="entry name" value="eubact_ribD"/>
    <property type="match status" value="1"/>
</dbReference>
<dbReference type="SUPFAM" id="SSF53597">
    <property type="entry name" value="Dihydrofolate reductase-like"/>
    <property type="match status" value="1"/>
</dbReference>
<keyword evidence="8" id="KW-1185">Reference proteome</keyword>
<evidence type="ECO:0000256" key="1">
    <source>
        <dbReference type="ARBA" id="ARBA00004910"/>
    </source>
</evidence>
<evidence type="ECO:0000256" key="5">
    <source>
        <dbReference type="ARBA" id="ARBA00023268"/>
    </source>
</evidence>
<dbReference type="OrthoDB" id="206452at2759"/>
<dbReference type="GO" id="GO:0009231">
    <property type="term" value="P:riboflavin biosynthetic process"/>
    <property type="evidence" value="ECO:0007669"/>
    <property type="project" value="InterPro"/>
</dbReference>
<evidence type="ECO:0000313" key="7">
    <source>
        <dbReference type="EMBL" id="KAH7432347.1"/>
    </source>
</evidence>
<dbReference type="InterPro" id="IPR050765">
    <property type="entry name" value="Riboflavin_Biosynth_HTPR"/>
</dbReference>
<dbReference type="NCBIfam" id="TIGR02464">
    <property type="entry name" value="ribofla_fusion"/>
    <property type="match status" value="1"/>
</dbReference>
<dbReference type="SUPFAM" id="SSF53927">
    <property type="entry name" value="Cytidine deaminase-like"/>
    <property type="match status" value="1"/>
</dbReference>
<dbReference type="EC" id="1.1.1.193" evidence="2"/>
<dbReference type="InterPro" id="IPR037238">
    <property type="entry name" value="YbiA-like_sf"/>
</dbReference>
<gene>
    <name evidence="7" type="ORF">KP509_07G018400</name>
</gene>
<accession>A0A8T2U923</accession>
<organism evidence="7 8">
    <name type="scientific">Ceratopteris richardii</name>
    <name type="common">Triangle waterfern</name>
    <dbReference type="NCBI Taxonomy" id="49495"/>
    <lineage>
        <taxon>Eukaryota</taxon>
        <taxon>Viridiplantae</taxon>
        <taxon>Streptophyta</taxon>
        <taxon>Embryophyta</taxon>
        <taxon>Tracheophyta</taxon>
        <taxon>Polypodiopsida</taxon>
        <taxon>Polypodiidae</taxon>
        <taxon>Polypodiales</taxon>
        <taxon>Pteridineae</taxon>
        <taxon>Pteridaceae</taxon>
        <taxon>Parkerioideae</taxon>
        <taxon>Ceratopteris</taxon>
    </lineage>
</organism>
<dbReference type="Gene3D" id="3.40.140.10">
    <property type="entry name" value="Cytidine Deaminase, domain 2"/>
    <property type="match status" value="1"/>
</dbReference>
<dbReference type="GO" id="GO:0050661">
    <property type="term" value="F:NADP binding"/>
    <property type="evidence" value="ECO:0007669"/>
    <property type="project" value="InterPro"/>
</dbReference>
<dbReference type="Gene3D" id="3.40.430.10">
    <property type="entry name" value="Dihydrofolate Reductase, subunit A"/>
    <property type="match status" value="1"/>
</dbReference>
<feature type="domain" description="CMP/dCMP-type deaminase" evidence="6">
    <location>
        <begin position="14"/>
        <end position="135"/>
    </location>
</feature>
<evidence type="ECO:0000256" key="3">
    <source>
        <dbReference type="ARBA" id="ARBA00022857"/>
    </source>
</evidence>
<dbReference type="Pfam" id="PF01872">
    <property type="entry name" value="RibD_C"/>
    <property type="match status" value="1"/>
</dbReference>
<evidence type="ECO:0000259" key="6">
    <source>
        <dbReference type="PROSITE" id="PS51747"/>
    </source>
</evidence>
<dbReference type="PROSITE" id="PS51747">
    <property type="entry name" value="CYT_DCMP_DEAMINASES_2"/>
    <property type="match status" value="1"/>
</dbReference>
<comment type="pathway">
    <text evidence="1">Cofactor biosynthesis; riboflavin biosynthesis; 5-amino-6-(D-ribitylamino)uracil from GTP: step 3/4.</text>
</comment>
<name>A0A8T2U923_CERRI</name>
<dbReference type="GO" id="GO:0008835">
    <property type="term" value="F:diaminohydroxyphosphoribosylaminopyrimidine deaminase activity"/>
    <property type="evidence" value="ECO:0007669"/>
    <property type="project" value="InterPro"/>
</dbReference>
<dbReference type="Proteomes" id="UP000825935">
    <property type="component" value="Chromosome 7"/>
</dbReference>
<dbReference type="InterPro" id="IPR016193">
    <property type="entry name" value="Cytidine_deaminase-like"/>
</dbReference>
<dbReference type="OMA" id="GEGWHEL"/>
<dbReference type="InterPro" id="IPR004794">
    <property type="entry name" value="Eubact_RibD"/>
</dbReference>
<keyword evidence="5" id="KW-0511">Multifunctional enzyme</keyword>
<keyword evidence="3" id="KW-0521">NADP</keyword>
<dbReference type="CDD" id="cd15457">
    <property type="entry name" value="NADAR"/>
    <property type="match status" value="1"/>
</dbReference>